<dbReference type="EMBL" id="WNYA01000001">
    <property type="protein sequence ID" value="KAG8593794.1"/>
    <property type="molecule type" value="Genomic_DNA"/>
</dbReference>
<accession>A0AAV7D8Q8</accession>
<name>A0AAV7D8Q8_ENGPU</name>
<evidence type="ECO:0000313" key="2">
    <source>
        <dbReference type="Proteomes" id="UP000824782"/>
    </source>
</evidence>
<dbReference type="AlphaFoldDB" id="A0AAV7D8Q8"/>
<sequence>MMNNHVHVTFYTEVLSPGEIAPSFHLADVCIILCMYRVIKQDKWLQLQKSIAAISVIPATQILFELYKFPLNVYVHFST</sequence>
<dbReference type="Proteomes" id="UP000824782">
    <property type="component" value="Unassembled WGS sequence"/>
</dbReference>
<comment type="caution">
    <text evidence="1">The sequence shown here is derived from an EMBL/GenBank/DDBJ whole genome shotgun (WGS) entry which is preliminary data.</text>
</comment>
<gene>
    <name evidence="1" type="ORF">GDO81_000949</name>
</gene>
<organism evidence="1 2">
    <name type="scientific">Engystomops pustulosus</name>
    <name type="common">Tungara frog</name>
    <name type="synonym">Physalaemus pustulosus</name>
    <dbReference type="NCBI Taxonomy" id="76066"/>
    <lineage>
        <taxon>Eukaryota</taxon>
        <taxon>Metazoa</taxon>
        <taxon>Chordata</taxon>
        <taxon>Craniata</taxon>
        <taxon>Vertebrata</taxon>
        <taxon>Euteleostomi</taxon>
        <taxon>Amphibia</taxon>
        <taxon>Batrachia</taxon>
        <taxon>Anura</taxon>
        <taxon>Neobatrachia</taxon>
        <taxon>Hyloidea</taxon>
        <taxon>Leptodactylidae</taxon>
        <taxon>Leiuperinae</taxon>
        <taxon>Engystomops</taxon>
    </lineage>
</organism>
<keyword evidence="2" id="KW-1185">Reference proteome</keyword>
<proteinExistence type="predicted"/>
<reference evidence="1" key="1">
    <citation type="thesis" date="2020" institute="ProQuest LLC" country="789 East Eisenhower Parkway, Ann Arbor, MI, USA">
        <title>Comparative Genomics and Chromosome Evolution.</title>
        <authorList>
            <person name="Mudd A.B."/>
        </authorList>
    </citation>
    <scope>NUCLEOTIDE SEQUENCE</scope>
    <source>
        <strain evidence="1">237g6f4</strain>
        <tissue evidence="1">Blood</tissue>
    </source>
</reference>
<evidence type="ECO:0000313" key="1">
    <source>
        <dbReference type="EMBL" id="KAG8593794.1"/>
    </source>
</evidence>
<protein>
    <submittedName>
        <fullName evidence="1">Uncharacterized protein</fullName>
    </submittedName>
</protein>